<evidence type="ECO:0000313" key="4">
    <source>
        <dbReference type="Proteomes" id="UP000706525"/>
    </source>
</evidence>
<dbReference type="PANTHER" id="PTHR30203">
    <property type="entry name" value="OUTER MEMBRANE CATION EFFLUX PROTEIN"/>
    <property type="match status" value="1"/>
</dbReference>
<organism evidence="3 4">
    <name type="scientific">Cupriavidus pampae</name>
    <dbReference type="NCBI Taxonomy" id="659251"/>
    <lineage>
        <taxon>Bacteria</taxon>
        <taxon>Pseudomonadati</taxon>
        <taxon>Pseudomonadota</taxon>
        <taxon>Betaproteobacteria</taxon>
        <taxon>Burkholderiales</taxon>
        <taxon>Burkholderiaceae</taxon>
        <taxon>Cupriavidus</taxon>
    </lineage>
</organism>
<keyword evidence="2" id="KW-1134">Transmembrane beta strand</keyword>
<keyword evidence="2" id="KW-0564">Palmitate</keyword>
<dbReference type="Gene3D" id="2.20.200.10">
    <property type="entry name" value="Outer membrane efflux proteins (OEP)"/>
    <property type="match status" value="1"/>
</dbReference>
<protein>
    <submittedName>
        <fullName evidence="3">Antibiotic efflux pump outer membrane protein ArpC</fullName>
    </submittedName>
</protein>
<keyword evidence="2" id="KW-0732">Signal</keyword>
<sequence>MLLCVFSLPLSPMSVNLHLRAACYALALTGLGACAVGPDFEAPSMAPPAQLLATPVAADISGFSNAPVESDWWALFNDPLLSSLEARVAAQNLELQAAEARVGQSRARLRVVGADAYPTFSANGSELRERASPNGILKLTGTSGAVSATAANGADPFGTSALKGEMGSPPYSLWQYGIDASWEIDIWGKVRRAKESAKATSDAAVFDREAVRVLVSAEVARTYLALRGVQAMLAIARKNQDIAQTSLRLATRRQEQGVATSYDPASAGAQLATVTASIPELERQRAELMNALALLLGEAPHALDDELGGEAGIPAPPAIVPLGLPSDLARRRPDILRVEAELHAATAAIGVAKANFYPSVSLTGSFGFQALKFTEAGDWSARQFAIGPVLHLPIFEGGRLMGTLALTKARQQEAAIRYRQTVLASWHEVDDAMTAYRAEQARDMQLGAAVESNRIAFRTAQQRYAQGATTFLSVLIAQRDLLASENALARSRTDVSISMVKLYKVLGGGWSPGVISDATE</sequence>
<dbReference type="Proteomes" id="UP000706525">
    <property type="component" value="Unassembled WGS sequence"/>
</dbReference>
<evidence type="ECO:0000256" key="2">
    <source>
        <dbReference type="RuleBase" id="RU362097"/>
    </source>
</evidence>
<comment type="similarity">
    <text evidence="1 2">Belongs to the outer membrane factor (OMF) (TC 1.B.17) family.</text>
</comment>
<feature type="chain" id="PRO_5044997042" evidence="2">
    <location>
        <begin position="28"/>
        <end position="520"/>
    </location>
</feature>
<proteinExistence type="inferred from homology"/>
<accession>A0ABN7ZJU8</accession>
<comment type="caution">
    <text evidence="3">The sequence shown here is derived from an EMBL/GenBank/DDBJ whole genome shotgun (WGS) entry which is preliminary data.</text>
</comment>
<dbReference type="PANTHER" id="PTHR30203:SF25">
    <property type="entry name" value="OUTER MEMBRANE PROTEIN-RELATED"/>
    <property type="match status" value="1"/>
</dbReference>
<gene>
    <name evidence="3" type="primary">arpC_2</name>
    <name evidence="3" type="ORF">LMG32289_06332</name>
</gene>
<dbReference type="SUPFAM" id="SSF56954">
    <property type="entry name" value="Outer membrane efflux proteins (OEP)"/>
    <property type="match status" value="1"/>
</dbReference>
<dbReference type="Gene3D" id="1.20.1600.10">
    <property type="entry name" value="Outer membrane efflux proteins (OEP)"/>
    <property type="match status" value="1"/>
</dbReference>
<dbReference type="InterPro" id="IPR003423">
    <property type="entry name" value="OMP_efflux"/>
</dbReference>
<dbReference type="EMBL" id="CAJZAG010000017">
    <property type="protein sequence ID" value="CAG9186242.1"/>
    <property type="molecule type" value="Genomic_DNA"/>
</dbReference>
<keyword evidence="2" id="KW-0449">Lipoprotein</keyword>
<comment type="subcellular location">
    <subcellularLocation>
        <location evidence="2">Cell membrane</location>
        <topology evidence="2">Lipid-anchor</topology>
    </subcellularLocation>
</comment>
<dbReference type="NCBIfam" id="TIGR01845">
    <property type="entry name" value="outer_NodT"/>
    <property type="match status" value="1"/>
</dbReference>
<evidence type="ECO:0000313" key="3">
    <source>
        <dbReference type="EMBL" id="CAG9186242.1"/>
    </source>
</evidence>
<dbReference type="Pfam" id="PF02321">
    <property type="entry name" value="OEP"/>
    <property type="match status" value="2"/>
</dbReference>
<feature type="signal peptide" evidence="2">
    <location>
        <begin position="1"/>
        <end position="27"/>
    </location>
</feature>
<keyword evidence="2" id="KW-0812">Transmembrane</keyword>
<name>A0ABN7ZJU8_9BURK</name>
<keyword evidence="4" id="KW-1185">Reference proteome</keyword>
<evidence type="ECO:0000256" key="1">
    <source>
        <dbReference type="ARBA" id="ARBA00007613"/>
    </source>
</evidence>
<keyword evidence="2" id="KW-0472">Membrane</keyword>
<dbReference type="InterPro" id="IPR010131">
    <property type="entry name" value="MdtP/NodT-like"/>
</dbReference>
<reference evidence="3 4" key="1">
    <citation type="submission" date="2021-08" db="EMBL/GenBank/DDBJ databases">
        <authorList>
            <person name="Peeters C."/>
        </authorList>
    </citation>
    <scope>NUCLEOTIDE SEQUENCE [LARGE SCALE GENOMIC DNA]</scope>
    <source>
        <strain evidence="3 4">LMG 32289</strain>
    </source>
</reference>